<accession>A0A382PL62</accession>
<organism evidence="1">
    <name type="scientific">marine metagenome</name>
    <dbReference type="NCBI Taxonomy" id="408172"/>
    <lineage>
        <taxon>unclassified sequences</taxon>
        <taxon>metagenomes</taxon>
        <taxon>ecological metagenomes</taxon>
    </lineage>
</organism>
<reference evidence="1" key="1">
    <citation type="submission" date="2018-05" db="EMBL/GenBank/DDBJ databases">
        <authorList>
            <person name="Lanie J.A."/>
            <person name="Ng W.-L."/>
            <person name="Kazmierczak K.M."/>
            <person name="Andrzejewski T.M."/>
            <person name="Davidsen T.M."/>
            <person name="Wayne K.J."/>
            <person name="Tettelin H."/>
            <person name="Glass J.I."/>
            <person name="Rusch D."/>
            <person name="Podicherti R."/>
            <person name="Tsui H.-C.T."/>
            <person name="Winkler M.E."/>
        </authorList>
    </citation>
    <scope>NUCLEOTIDE SEQUENCE</scope>
</reference>
<dbReference type="EMBL" id="UINC01107768">
    <property type="protein sequence ID" value="SVC73388.1"/>
    <property type="molecule type" value="Genomic_DNA"/>
</dbReference>
<name>A0A382PL62_9ZZZZ</name>
<sequence>MIFKLFTSGTLHIQHWGDKCKQYRKVNLKTNGEYMFSL</sequence>
<gene>
    <name evidence="1" type="ORF">METZ01_LOCUS326242</name>
</gene>
<evidence type="ECO:0000313" key="1">
    <source>
        <dbReference type="EMBL" id="SVC73388.1"/>
    </source>
</evidence>
<dbReference type="AlphaFoldDB" id="A0A382PL62"/>
<protein>
    <submittedName>
        <fullName evidence="1">Uncharacterized protein</fullName>
    </submittedName>
</protein>
<proteinExistence type="predicted"/>